<dbReference type="PROSITE" id="PS51257">
    <property type="entry name" value="PROKAR_LIPOPROTEIN"/>
    <property type="match status" value="1"/>
</dbReference>
<dbReference type="Proteomes" id="UP000823982">
    <property type="component" value="Unassembled WGS sequence"/>
</dbReference>
<gene>
    <name evidence="3" type="ORF">IAD01_05775</name>
</gene>
<feature type="chain" id="PRO_5039150748" description="Lipoprotein" evidence="2">
    <location>
        <begin position="29"/>
        <end position="387"/>
    </location>
</feature>
<reference evidence="3" key="2">
    <citation type="journal article" date="2021" name="PeerJ">
        <title>Extensive microbial diversity within the chicken gut microbiome revealed by metagenomics and culture.</title>
        <authorList>
            <person name="Gilroy R."/>
            <person name="Ravi A."/>
            <person name="Getino M."/>
            <person name="Pursley I."/>
            <person name="Horton D.L."/>
            <person name="Alikhan N.F."/>
            <person name="Baker D."/>
            <person name="Gharbi K."/>
            <person name="Hall N."/>
            <person name="Watson M."/>
            <person name="Adriaenssens E.M."/>
            <person name="Foster-Nyarko E."/>
            <person name="Jarju S."/>
            <person name="Secka A."/>
            <person name="Antonio M."/>
            <person name="Oren A."/>
            <person name="Chaudhuri R.R."/>
            <person name="La Ragione R."/>
            <person name="Hildebrand F."/>
            <person name="Pallen M.J."/>
        </authorList>
    </citation>
    <scope>NUCLEOTIDE SEQUENCE</scope>
    <source>
        <strain evidence="3">CHK157-1446</strain>
    </source>
</reference>
<evidence type="ECO:0008006" key="5">
    <source>
        <dbReference type="Google" id="ProtNLM"/>
    </source>
</evidence>
<dbReference type="EMBL" id="DVIR01000056">
    <property type="protein sequence ID" value="HIS24894.1"/>
    <property type="molecule type" value="Genomic_DNA"/>
</dbReference>
<comment type="caution">
    <text evidence="3">The sequence shown here is derived from an EMBL/GenBank/DDBJ whole genome shotgun (WGS) entry which is preliminary data.</text>
</comment>
<feature type="signal peptide" evidence="2">
    <location>
        <begin position="1"/>
        <end position="28"/>
    </location>
</feature>
<protein>
    <recommendedName>
        <fullName evidence="5">Lipoprotein</fullName>
    </recommendedName>
</protein>
<name>A0A9D1EPF9_9FIRM</name>
<feature type="region of interest" description="Disordered" evidence="1">
    <location>
        <begin position="26"/>
        <end position="51"/>
    </location>
</feature>
<proteinExistence type="predicted"/>
<organism evidence="3 4">
    <name type="scientific">Candidatus Faeciplasma gallinarum</name>
    <dbReference type="NCBI Taxonomy" id="2840799"/>
    <lineage>
        <taxon>Bacteria</taxon>
        <taxon>Bacillati</taxon>
        <taxon>Bacillota</taxon>
        <taxon>Clostridia</taxon>
        <taxon>Eubacteriales</taxon>
        <taxon>Oscillospiraceae</taxon>
        <taxon>Oscillospiraceae incertae sedis</taxon>
        <taxon>Candidatus Faeciplasma</taxon>
    </lineage>
</organism>
<sequence length="387" mass="42645">MRKLFIKAAAFGLAAAMLLSGCSTNEQSKEDSPAGTIDESNPTAGTIDEEKAPAGTYKVQTSYVNIYGDGMFYESQMRLKYIDFTNMNDVFVCPYPNCTHTDPSVCAAYGITIHPTVADGYLYSFNSEITFDRNSEPVTVLSVTKSGLDGTNRENYDEVENAYMNSLSTVVTSDSAVYFANYKPQFDEMSGSTSNVYGYSLASYDLLTKEFKEYDLEVEGYGAGMSIMGVFDGEIYVLVSVSEDENVTENTSHTLYRFNPLTESVNESDIEIDMSRTIAAASDDYLVYSTPEGTYVYTKDGSSTLFEEFSPSYGPIVNGILFPSLLKNGAQAVDLSTMELIPVCLESSLINPTIVYYIDGSYVMQGIDTEQNEMVFTKVPQDEVLNN</sequence>
<evidence type="ECO:0000313" key="4">
    <source>
        <dbReference type="Proteomes" id="UP000823982"/>
    </source>
</evidence>
<reference evidence="3" key="1">
    <citation type="submission" date="2020-10" db="EMBL/GenBank/DDBJ databases">
        <authorList>
            <person name="Gilroy R."/>
        </authorList>
    </citation>
    <scope>NUCLEOTIDE SEQUENCE</scope>
    <source>
        <strain evidence="3">CHK157-1446</strain>
    </source>
</reference>
<accession>A0A9D1EPF9</accession>
<evidence type="ECO:0000256" key="1">
    <source>
        <dbReference type="SAM" id="MobiDB-lite"/>
    </source>
</evidence>
<evidence type="ECO:0000313" key="3">
    <source>
        <dbReference type="EMBL" id="HIS24894.1"/>
    </source>
</evidence>
<evidence type="ECO:0000256" key="2">
    <source>
        <dbReference type="SAM" id="SignalP"/>
    </source>
</evidence>
<keyword evidence="2" id="KW-0732">Signal</keyword>
<dbReference type="AlphaFoldDB" id="A0A9D1EPF9"/>